<dbReference type="Proteomes" id="UP000788419">
    <property type="component" value="Unassembled WGS sequence"/>
</dbReference>
<evidence type="ECO:0000313" key="3">
    <source>
        <dbReference type="EMBL" id="KAF1695031.1"/>
    </source>
</evidence>
<dbReference type="EMBL" id="PDWN01000006">
    <property type="protein sequence ID" value="KAF1695031.1"/>
    <property type="molecule type" value="Genomic_DNA"/>
</dbReference>
<dbReference type="Gene3D" id="3.30.750.44">
    <property type="match status" value="1"/>
</dbReference>
<dbReference type="SUPFAM" id="SSF52096">
    <property type="entry name" value="ClpP/crotonase"/>
    <property type="match status" value="1"/>
</dbReference>
<comment type="caution">
    <text evidence="3">The sequence shown here is derived from an EMBL/GenBank/DDBJ whole genome shotgun (WGS) entry which is preliminary data.</text>
</comment>
<evidence type="ECO:0000256" key="1">
    <source>
        <dbReference type="SAM" id="MobiDB-lite"/>
    </source>
</evidence>
<gene>
    <name evidence="3" type="ORF">CSC65_07380</name>
</gene>
<sequence length="523" mass="55185">MTKIMRGMAALLAGISGATDGQGGHRHPEGRGPANSSACNPRFDPSARMGEASPMRPRCPSSDHGHGPHPDGRLRDYGHLWRPVAGRHRRRTRASALVAPGVSVSRFRPLFAACLLLASAHATAATPREAVAQVADTIEEAYFDPQRATVIAAALRADAAGGRYDRYANPQDLATALTTRLKAEDRHFNVRWSDAPPAQRPGPGPGADPARTNFGIRRAEVLPGNVGYLDLRYFADIDFDDPRDPARQAIDAALQVLGNTDALVIDLRDNGGGSPAMVGYLASAFVAPGADIYNTFHSRRGTMSEAPVSAHPAPRTKLPLYVLTSGRTGSAAEAFAYTLKNARRATVVGEASGGAANPGRPFPLDDGYSVFVSTGSPVSPITGGNWEGSGVQPDVAVASADALRRAQQLALAWLVEEGAGTAARWSLDALTIEPPAQAPAAIGALVGQYGVVAIEAAGDGLQLRQGRRPPLRLQPLATDLYFIEGDPTRRVQFERTPAGEVAALEVRMADGNVARHVRGPNES</sequence>
<dbReference type="Gene3D" id="3.90.226.10">
    <property type="entry name" value="2-enoyl-CoA Hydratase, Chain A, domain 1"/>
    <property type="match status" value="1"/>
</dbReference>
<feature type="region of interest" description="Disordered" evidence="1">
    <location>
        <begin position="192"/>
        <end position="212"/>
    </location>
</feature>
<reference evidence="3 4" key="1">
    <citation type="submission" date="2017-10" db="EMBL/GenBank/DDBJ databases">
        <title>Whole genome sequencing of members of genus Pseudoxanthomonas.</title>
        <authorList>
            <person name="Kumar S."/>
            <person name="Bansal K."/>
            <person name="Kaur A."/>
            <person name="Patil P."/>
            <person name="Sharma S."/>
            <person name="Patil P.B."/>
        </authorList>
    </citation>
    <scope>NUCLEOTIDE SEQUENCE [LARGE SCALE GENOMIC DNA]</scope>
    <source>
        <strain evidence="3 4">DSM 17801</strain>
    </source>
</reference>
<evidence type="ECO:0000259" key="2">
    <source>
        <dbReference type="SMART" id="SM00245"/>
    </source>
</evidence>
<dbReference type="PANTHER" id="PTHR11261">
    <property type="entry name" value="INTERPHOTORECEPTOR RETINOID-BINDING PROTEIN"/>
    <property type="match status" value="1"/>
</dbReference>
<dbReference type="InterPro" id="IPR029045">
    <property type="entry name" value="ClpP/crotonase-like_dom_sf"/>
</dbReference>
<proteinExistence type="predicted"/>
<dbReference type="SMART" id="SM00245">
    <property type="entry name" value="TSPc"/>
    <property type="match status" value="1"/>
</dbReference>
<keyword evidence="4" id="KW-1185">Reference proteome</keyword>
<dbReference type="PANTHER" id="PTHR11261:SF3">
    <property type="entry name" value="RETINOL-BINDING PROTEIN 3"/>
    <property type="match status" value="1"/>
</dbReference>
<name>A0ABQ6Z7N9_9GAMM</name>
<protein>
    <recommendedName>
        <fullName evidence="2">Tail specific protease domain-containing protein</fullName>
    </recommendedName>
</protein>
<organism evidence="3 4">
    <name type="scientific">Pseudoxanthomonas daejeonensis</name>
    <dbReference type="NCBI Taxonomy" id="266062"/>
    <lineage>
        <taxon>Bacteria</taxon>
        <taxon>Pseudomonadati</taxon>
        <taxon>Pseudomonadota</taxon>
        <taxon>Gammaproteobacteria</taxon>
        <taxon>Lysobacterales</taxon>
        <taxon>Lysobacteraceae</taxon>
        <taxon>Pseudoxanthomonas</taxon>
    </lineage>
</organism>
<dbReference type="InterPro" id="IPR005151">
    <property type="entry name" value="Tail-specific_protease"/>
</dbReference>
<dbReference type="CDD" id="cd07563">
    <property type="entry name" value="Peptidase_S41_IRBP"/>
    <property type="match status" value="1"/>
</dbReference>
<accession>A0ABQ6Z7N9</accession>
<feature type="domain" description="Tail specific protease" evidence="2">
    <location>
        <begin position="209"/>
        <end position="398"/>
    </location>
</feature>
<feature type="region of interest" description="Disordered" evidence="1">
    <location>
        <begin position="16"/>
        <end position="75"/>
    </location>
</feature>
<evidence type="ECO:0000313" key="4">
    <source>
        <dbReference type="Proteomes" id="UP000788419"/>
    </source>
</evidence>
<feature type="compositionally biased region" description="Basic and acidic residues" evidence="1">
    <location>
        <begin position="61"/>
        <end position="75"/>
    </location>
</feature>
<dbReference type="Pfam" id="PF03572">
    <property type="entry name" value="Peptidase_S41"/>
    <property type="match status" value="1"/>
</dbReference>